<dbReference type="SUPFAM" id="SSF53448">
    <property type="entry name" value="Nucleotide-diphospho-sugar transferases"/>
    <property type="match status" value="1"/>
</dbReference>
<evidence type="ECO:0000259" key="3">
    <source>
        <dbReference type="Pfam" id="PF00535"/>
    </source>
</evidence>
<dbReference type="Proteomes" id="UP000295600">
    <property type="component" value="Unassembled WGS sequence"/>
</dbReference>
<dbReference type="RefSeq" id="WP_131927141.1">
    <property type="nucleotide sequence ID" value="NZ_SLXB01000023.1"/>
</dbReference>
<evidence type="ECO:0000313" key="4">
    <source>
        <dbReference type="EMBL" id="TCO88919.1"/>
    </source>
</evidence>
<accession>A0A4R2LNT6</accession>
<proteinExistence type="predicted"/>
<evidence type="ECO:0000256" key="1">
    <source>
        <dbReference type="ARBA" id="ARBA00022676"/>
    </source>
</evidence>
<dbReference type="Gene3D" id="3.90.550.10">
    <property type="entry name" value="Spore Coat Polysaccharide Biosynthesis Protein SpsA, Chain A"/>
    <property type="match status" value="1"/>
</dbReference>
<dbReference type="CDD" id="cd00761">
    <property type="entry name" value="Glyco_tranf_GTA_type"/>
    <property type="match status" value="1"/>
</dbReference>
<comment type="caution">
    <text evidence="4">The sequence shown here is derived from an EMBL/GenBank/DDBJ whole genome shotgun (WGS) entry which is preliminary data.</text>
</comment>
<dbReference type="EMBL" id="SLXB01000023">
    <property type="protein sequence ID" value="TCO88919.1"/>
    <property type="molecule type" value="Genomic_DNA"/>
</dbReference>
<dbReference type="AlphaFoldDB" id="A0A4R2LNT6"/>
<evidence type="ECO:0000313" key="5">
    <source>
        <dbReference type="Proteomes" id="UP000295600"/>
    </source>
</evidence>
<organism evidence="4 5">
    <name type="scientific">Prevotella heparinolytica</name>
    <dbReference type="NCBI Taxonomy" id="28113"/>
    <lineage>
        <taxon>Bacteria</taxon>
        <taxon>Pseudomonadati</taxon>
        <taxon>Bacteroidota</taxon>
        <taxon>Bacteroidia</taxon>
        <taxon>Bacteroidales</taxon>
        <taxon>Bacteroidaceae</taxon>
        <taxon>Bacteroides</taxon>
    </lineage>
</organism>
<dbReference type="PANTHER" id="PTHR22916:SF51">
    <property type="entry name" value="GLYCOSYLTRANSFERASE EPSH-RELATED"/>
    <property type="match status" value="1"/>
</dbReference>
<dbReference type="GO" id="GO:0016758">
    <property type="term" value="F:hexosyltransferase activity"/>
    <property type="evidence" value="ECO:0007669"/>
    <property type="project" value="UniProtKB-ARBA"/>
</dbReference>
<dbReference type="PANTHER" id="PTHR22916">
    <property type="entry name" value="GLYCOSYLTRANSFERASE"/>
    <property type="match status" value="1"/>
</dbReference>
<dbReference type="InterPro" id="IPR029044">
    <property type="entry name" value="Nucleotide-diphossugar_trans"/>
</dbReference>
<feature type="domain" description="Glycosyltransferase 2-like" evidence="3">
    <location>
        <begin position="5"/>
        <end position="102"/>
    </location>
</feature>
<gene>
    <name evidence="4" type="ORF">EV202_12327</name>
</gene>
<dbReference type="Pfam" id="PF00535">
    <property type="entry name" value="Glycos_transf_2"/>
    <property type="match status" value="1"/>
</dbReference>
<keyword evidence="2 4" id="KW-0808">Transferase</keyword>
<protein>
    <submittedName>
        <fullName evidence="4">Glycosyltransferase involved in cell wall biosynthesis</fullName>
    </submittedName>
</protein>
<sequence>MPKVSFIVAVYNSMPYLEQCLNSLINQTVRDIEIVCVNDCSPDNSEKVIRDYSAKDSRIKLINHEENRHQGGAWNTGVKAATGDYLCFVDADDWLEYDYCEVVELGADIIIAKKFYKGFVKSDNIDERKFADCGYDIRKNILLNGLFFITNFYKRSLFERLVFHFVENNAYHDFMTTLLYFKTENIKFTEKVGYHYRVDNVSLQRSMNQNAFWGRLDTAKLEYNSLKKMDIAQQYESEIDYHFYKLFYCNSLIRAYYGFTKINWKFVDCIIEEKKRLIPNIEENSYVSKLNSDYSFIMRLPLYMFDAIPKYMIDASHWFYILLRKIAR</sequence>
<reference evidence="4 5" key="1">
    <citation type="submission" date="2019-03" db="EMBL/GenBank/DDBJ databases">
        <title>Genomic Encyclopedia of Type Strains, Phase IV (KMG-IV): sequencing the most valuable type-strain genomes for metagenomic binning, comparative biology and taxonomic classification.</title>
        <authorList>
            <person name="Goeker M."/>
        </authorList>
    </citation>
    <scope>NUCLEOTIDE SEQUENCE [LARGE SCALE GENOMIC DNA]</scope>
    <source>
        <strain evidence="4 5">DSM 23917</strain>
    </source>
</reference>
<keyword evidence="1" id="KW-0328">Glycosyltransferase</keyword>
<dbReference type="InterPro" id="IPR001173">
    <property type="entry name" value="Glyco_trans_2-like"/>
</dbReference>
<evidence type="ECO:0000256" key="2">
    <source>
        <dbReference type="ARBA" id="ARBA00022679"/>
    </source>
</evidence>
<name>A0A4R2LNT6_9BACE</name>